<feature type="region of interest" description="Disordered" evidence="2">
    <location>
        <begin position="370"/>
        <end position="396"/>
    </location>
</feature>
<feature type="compositionally biased region" description="Basic and acidic residues" evidence="2">
    <location>
        <begin position="88"/>
        <end position="99"/>
    </location>
</feature>
<feature type="compositionally biased region" description="Polar residues" evidence="2">
    <location>
        <begin position="280"/>
        <end position="293"/>
    </location>
</feature>
<dbReference type="OrthoDB" id="1728324at2759"/>
<keyword evidence="4" id="KW-1185">Reference proteome</keyword>
<feature type="coiled-coil region" evidence="1">
    <location>
        <begin position="406"/>
        <end position="438"/>
    </location>
</feature>
<feature type="compositionally biased region" description="Polar residues" evidence="2">
    <location>
        <begin position="19"/>
        <end position="35"/>
    </location>
</feature>
<evidence type="ECO:0000256" key="2">
    <source>
        <dbReference type="SAM" id="MobiDB-lite"/>
    </source>
</evidence>
<dbReference type="PANTHER" id="PTHR33144:SF45">
    <property type="entry name" value="TRANSPOSASE TNP1_EN_SPM-LIKE DOMAIN-CONTAINING PROTEIN"/>
    <property type="match status" value="1"/>
</dbReference>
<feature type="compositionally biased region" description="Basic residues" evidence="2">
    <location>
        <begin position="1"/>
        <end position="12"/>
    </location>
</feature>
<evidence type="ECO:0000313" key="3">
    <source>
        <dbReference type="EMBL" id="RYR29539.1"/>
    </source>
</evidence>
<gene>
    <name evidence="3" type="ORF">Ahy_B01g053950</name>
</gene>
<keyword evidence="1" id="KW-0175">Coiled coil</keyword>
<evidence type="ECO:0000256" key="1">
    <source>
        <dbReference type="SAM" id="Coils"/>
    </source>
</evidence>
<name>A0A445ASZ1_ARAHY</name>
<dbReference type="Proteomes" id="UP000289738">
    <property type="component" value="Chromosome B01"/>
</dbReference>
<feature type="region of interest" description="Disordered" evidence="2">
    <location>
        <begin position="1"/>
        <end position="109"/>
    </location>
</feature>
<dbReference type="AlphaFoldDB" id="A0A445ASZ1"/>
<comment type="caution">
    <text evidence="3">The sequence shown here is derived from an EMBL/GenBank/DDBJ whole genome shotgun (WGS) entry which is preliminary data.</text>
</comment>
<sequence length="462" mass="52184">MARKGRYTKKPKSGPGCQQPLTAPPSGSGSHQADSQVLPAGGDGIPPTSRPFRPPRSEPRPATQMSANSVHNSELGQETLLEANAPEVESRDHEDDDHSSASGAQSRKRRKTTEFWTVKIIDSDGTVKPARLSVREAMERPNGRRIVLRFNNEMQPIGDEAGLLSGVLGLLGSDYAKFPIGKESWHKVTTKNKVYNECVKQIFHFDEDSEGSIKKYILQSMGRSWKETRMRLYNAFYEPTFTFEQNIEHRPPGIDREHWREFLEYRAKPETKEKCKKNATNRSKQVYTHTGGSKSFARRMEEESEEQGRRIGRGELWIKVHKKNDGSYMNEEARAIGERIEEIEQQDESSRVLSQNDSIAQVFGKEKPGRVRGVGFGPTPTQLFGSNSRAPGNRVEEEETQRKLCALEAELESEKLKRKAMEDEAAADKKKMQAMERALIYLFQRQGEELPGDIAVGMSSVE</sequence>
<dbReference type="PANTHER" id="PTHR33144">
    <property type="entry name" value="OS10G0409366 PROTEIN-RELATED"/>
    <property type="match status" value="1"/>
</dbReference>
<proteinExistence type="predicted"/>
<feature type="region of interest" description="Disordered" evidence="2">
    <location>
        <begin position="273"/>
        <end position="307"/>
    </location>
</feature>
<dbReference type="Pfam" id="PF03004">
    <property type="entry name" value="Transposase_24"/>
    <property type="match status" value="1"/>
</dbReference>
<protein>
    <recommendedName>
        <fullName evidence="5">Transposase, Ptta/En/Spm, plant</fullName>
    </recommendedName>
</protein>
<evidence type="ECO:0008006" key="5">
    <source>
        <dbReference type="Google" id="ProtNLM"/>
    </source>
</evidence>
<accession>A0A445ASZ1</accession>
<dbReference type="InterPro" id="IPR004252">
    <property type="entry name" value="Probable_transposase_24"/>
</dbReference>
<dbReference type="EMBL" id="SDMP01000011">
    <property type="protein sequence ID" value="RYR29539.1"/>
    <property type="molecule type" value="Genomic_DNA"/>
</dbReference>
<feature type="compositionally biased region" description="Polar residues" evidence="2">
    <location>
        <begin position="379"/>
        <end position="390"/>
    </location>
</feature>
<feature type="compositionally biased region" description="Basic and acidic residues" evidence="2">
    <location>
        <begin position="298"/>
        <end position="307"/>
    </location>
</feature>
<reference evidence="3 4" key="1">
    <citation type="submission" date="2019-01" db="EMBL/GenBank/DDBJ databases">
        <title>Sequencing of cultivated peanut Arachis hypogaea provides insights into genome evolution and oil improvement.</title>
        <authorList>
            <person name="Chen X."/>
        </authorList>
    </citation>
    <scope>NUCLEOTIDE SEQUENCE [LARGE SCALE GENOMIC DNA]</scope>
    <source>
        <strain evidence="4">cv. Fuhuasheng</strain>
        <tissue evidence="3">Leaves</tissue>
    </source>
</reference>
<dbReference type="STRING" id="3818.A0A445ASZ1"/>
<organism evidence="3 4">
    <name type="scientific">Arachis hypogaea</name>
    <name type="common">Peanut</name>
    <dbReference type="NCBI Taxonomy" id="3818"/>
    <lineage>
        <taxon>Eukaryota</taxon>
        <taxon>Viridiplantae</taxon>
        <taxon>Streptophyta</taxon>
        <taxon>Embryophyta</taxon>
        <taxon>Tracheophyta</taxon>
        <taxon>Spermatophyta</taxon>
        <taxon>Magnoliopsida</taxon>
        <taxon>eudicotyledons</taxon>
        <taxon>Gunneridae</taxon>
        <taxon>Pentapetalae</taxon>
        <taxon>rosids</taxon>
        <taxon>fabids</taxon>
        <taxon>Fabales</taxon>
        <taxon>Fabaceae</taxon>
        <taxon>Papilionoideae</taxon>
        <taxon>50 kb inversion clade</taxon>
        <taxon>dalbergioids sensu lato</taxon>
        <taxon>Dalbergieae</taxon>
        <taxon>Pterocarpus clade</taxon>
        <taxon>Arachis</taxon>
    </lineage>
</organism>
<feature type="compositionally biased region" description="Polar residues" evidence="2">
    <location>
        <begin position="63"/>
        <end position="76"/>
    </location>
</feature>
<evidence type="ECO:0000313" key="4">
    <source>
        <dbReference type="Proteomes" id="UP000289738"/>
    </source>
</evidence>